<organism evidence="2 3">
    <name type="scientific">Wolfiporia cocos (strain MD-104)</name>
    <name type="common">Brown rot fungus</name>
    <dbReference type="NCBI Taxonomy" id="742152"/>
    <lineage>
        <taxon>Eukaryota</taxon>
        <taxon>Fungi</taxon>
        <taxon>Dikarya</taxon>
        <taxon>Basidiomycota</taxon>
        <taxon>Agaricomycotina</taxon>
        <taxon>Agaricomycetes</taxon>
        <taxon>Polyporales</taxon>
        <taxon>Phaeolaceae</taxon>
        <taxon>Wolfiporia</taxon>
    </lineage>
</organism>
<sequence>VNTWLLPAPTRQAIQLKMMKEESQGRKGRGVTAWLSMGMKAQEKQLELCEVSRWLQGKRMLSDRLKLEEKRQVLQRQIEAFEAKALGILPGIDEEDGGRDMYRGDDWMDEEEDDELDAELVDGEEGEDGNEEVESKPEESCLSLPSQLGASAIERRGWGHIAEVELQLWQGQANDALHEIQVAIGHKSFLFRNRVRPSNSQQTKTRAWGEVQVVAKMVARHARVYTQARWAMERLRANGDILEKYKVLKPQDLKAITHIMDNTVQGMRNQPMSWIWVVDVAGDTSQSDWLLNVMQRVNWLRTKARNDRWKEEHAIVLAEMNWMVRYFEKRARDWQEIADGTAQRGAEAYALQQQAMWVEMAQSAASMFKGHA</sequence>
<feature type="non-terminal residue" evidence="2">
    <location>
        <position position="1"/>
    </location>
</feature>
<dbReference type="Proteomes" id="UP000218811">
    <property type="component" value="Unassembled WGS sequence"/>
</dbReference>
<proteinExistence type="predicted"/>
<dbReference type="STRING" id="742152.A0A2H3JCT0"/>
<evidence type="ECO:0000313" key="2">
    <source>
        <dbReference type="EMBL" id="PCH37613.1"/>
    </source>
</evidence>
<feature type="compositionally biased region" description="Acidic residues" evidence="1">
    <location>
        <begin position="122"/>
        <end position="132"/>
    </location>
</feature>
<name>A0A2H3JCT0_WOLCO</name>
<accession>A0A2H3JCT0</accession>
<dbReference type="AlphaFoldDB" id="A0A2H3JCT0"/>
<keyword evidence="3" id="KW-1185">Reference proteome</keyword>
<dbReference type="OrthoDB" id="3265433at2759"/>
<protein>
    <submittedName>
        <fullName evidence="2">Uncharacterized protein</fullName>
    </submittedName>
</protein>
<dbReference type="EMBL" id="KB467932">
    <property type="protein sequence ID" value="PCH37613.1"/>
    <property type="molecule type" value="Genomic_DNA"/>
</dbReference>
<dbReference type="OMA" id="HEWELRY"/>
<evidence type="ECO:0000256" key="1">
    <source>
        <dbReference type="SAM" id="MobiDB-lite"/>
    </source>
</evidence>
<reference evidence="2 3" key="1">
    <citation type="journal article" date="2012" name="Science">
        <title>The Paleozoic origin of enzymatic lignin decomposition reconstructed from 31 fungal genomes.</title>
        <authorList>
            <person name="Floudas D."/>
            <person name="Binder M."/>
            <person name="Riley R."/>
            <person name="Barry K."/>
            <person name="Blanchette R.A."/>
            <person name="Henrissat B."/>
            <person name="Martinez A.T."/>
            <person name="Otillar R."/>
            <person name="Spatafora J.W."/>
            <person name="Yadav J.S."/>
            <person name="Aerts A."/>
            <person name="Benoit I."/>
            <person name="Boyd A."/>
            <person name="Carlson A."/>
            <person name="Copeland A."/>
            <person name="Coutinho P.M."/>
            <person name="de Vries R.P."/>
            <person name="Ferreira P."/>
            <person name="Findley K."/>
            <person name="Foster B."/>
            <person name="Gaskell J."/>
            <person name="Glotzer D."/>
            <person name="Gorecki P."/>
            <person name="Heitman J."/>
            <person name="Hesse C."/>
            <person name="Hori C."/>
            <person name="Igarashi K."/>
            <person name="Jurgens J.A."/>
            <person name="Kallen N."/>
            <person name="Kersten P."/>
            <person name="Kohler A."/>
            <person name="Kuees U."/>
            <person name="Kumar T.K.A."/>
            <person name="Kuo A."/>
            <person name="LaButti K."/>
            <person name="Larrondo L.F."/>
            <person name="Lindquist E."/>
            <person name="Ling A."/>
            <person name="Lombard V."/>
            <person name="Lucas S."/>
            <person name="Lundell T."/>
            <person name="Martin R."/>
            <person name="McLaughlin D.J."/>
            <person name="Morgenstern I."/>
            <person name="Morin E."/>
            <person name="Murat C."/>
            <person name="Nagy L.G."/>
            <person name="Nolan M."/>
            <person name="Ohm R.A."/>
            <person name="Patyshakuliyeva A."/>
            <person name="Rokas A."/>
            <person name="Ruiz-Duenas F.J."/>
            <person name="Sabat G."/>
            <person name="Salamov A."/>
            <person name="Samejima M."/>
            <person name="Schmutz J."/>
            <person name="Slot J.C."/>
            <person name="St John F."/>
            <person name="Stenlid J."/>
            <person name="Sun H."/>
            <person name="Sun S."/>
            <person name="Syed K."/>
            <person name="Tsang A."/>
            <person name="Wiebenga A."/>
            <person name="Young D."/>
            <person name="Pisabarro A."/>
            <person name="Eastwood D.C."/>
            <person name="Martin F."/>
            <person name="Cullen D."/>
            <person name="Grigoriev I.V."/>
            <person name="Hibbett D.S."/>
        </authorList>
    </citation>
    <scope>NUCLEOTIDE SEQUENCE [LARGE SCALE GENOMIC DNA]</scope>
    <source>
        <strain evidence="2 3">MD-104</strain>
    </source>
</reference>
<evidence type="ECO:0000313" key="3">
    <source>
        <dbReference type="Proteomes" id="UP000218811"/>
    </source>
</evidence>
<feature type="region of interest" description="Disordered" evidence="1">
    <location>
        <begin position="122"/>
        <end position="141"/>
    </location>
</feature>
<gene>
    <name evidence="2" type="ORF">WOLCODRAFT_86371</name>
</gene>